<comment type="catalytic activity">
    <reaction evidence="9">
        <text>guanosine(966) in 16S rRNA + S-adenosyl-L-methionine = N(2)-methylguanosine(966) in 16S rRNA + S-adenosyl-L-homocysteine + H(+)</text>
        <dbReference type="Rhea" id="RHEA:23548"/>
        <dbReference type="Rhea" id="RHEA-COMP:10211"/>
        <dbReference type="Rhea" id="RHEA-COMP:10212"/>
        <dbReference type="ChEBI" id="CHEBI:15378"/>
        <dbReference type="ChEBI" id="CHEBI:57856"/>
        <dbReference type="ChEBI" id="CHEBI:59789"/>
        <dbReference type="ChEBI" id="CHEBI:74269"/>
        <dbReference type="ChEBI" id="CHEBI:74481"/>
        <dbReference type="EC" id="2.1.1.171"/>
    </reaction>
</comment>
<dbReference type="Pfam" id="PF06611">
    <property type="entry name" value="DUF1145"/>
    <property type="match status" value="1"/>
</dbReference>
<evidence type="ECO:0000256" key="1">
    <source>
        <dbReference type="ARBA" id="ARBA00002649"/>
    </source>
</evidence>
<name>A0A484ZAD3_9ENTR</name>
<keyword evidence="11" id="KW-0812">Transmembrane</keyword>
<dbReference type="InterPro" id="IPR009525">
    <property type="entry name" value="DUF1145"/>
</dbReference>
<evidence type="ECO:0000256" key="3">
    <source>
        <dbReference type="ARBA" id="ARBA00012141"/>
    </source>
</evidence>
<evidence type="ECO:0000256" key="10">
    <source>
        <dbReference type="SAM" id="Coils"/>
    </source>
</evidence>
<comment type="function">
    <text evidence="1">Specifically methylates the guanine in position 966 of 16S rRNA in the assembled 30S particle.</text>
</comment>
<dbReference type="EC" id="2.1.1.171" evidence="3"/>
<feature type="coiled-coil region" evidence="10">
    <location>
        <begin position="81"/>
        <end position="108"/>
    </location>
</feature>
<evidence type="ECO:0000256" key="2">
    <source>
        <dbReference type="ARBA" id="ARBA00005269"/>
    </source>
</evidence>
<keyword evidence="5 12" id="KW-0489">Methyltransferase</keyword>
<evidence type="ECO:0000256" key="8">
    <source>
        <dbReference type="ARBA" id="ARBA00033371"/>
    </source>
</evidence>
<keyword evidence="6 12" id="KW-0808">Transferase</keyword>
<feature type="transmembrane region" description="Helical" evidence="11">
    <location>
        <begin position="260"/>
        <end position="279"/>
    </location>
</feature>
<dbReference type="NCBIfam" id="NF008158">
    <property type="entry name" value="PRK10910.1"/>
    <property type="match status" value="1"/>
</dbReference>
<evidence type="ECO:0000313" key="13">
    <source>
        <dbReference type="Proteomes" id="UP000351155"/>
    </source>
</evidence>
<dbReference type="AlphaFoldDB" id="A0A484ZAD3"/>
<evidence type="ECO:0000256" key="7">
    <source>
        <dbReference type="ARBA" id="ARBA00031268"/>
    </source>
</evidence>
<gene>
    <name evidence="12" type="primary">rsmD</name>
    <name evidence="12" type="ORF">NCTC12126_06250</name>
</gene>
<dbReference type="GO" id="GO:0052913">
    <property type="term" value="F:16S rRNA (guanine(966)-N(2))-methyltransferase activity"/>
    <property type="evidence" value="ECO:0007669"/>
    <property type="project" value="UniProtKB-EC"/>
</dbReference>
<dbReference type="InterPro" id="IPR004398">
    <property type="entry name" value="RNA_MeTrfase_RsmD"/>
</dbReference>
<keyword evidence="11" id="KW-0472">Membrane</keyword>
<dbReference type="PANTHER" id="PTHR43542">
    <property type="entry name" value="METHYLTRANSFERASE"/>
    <property type="match status" value="1"/>
</dbReference>
<sequence>MKKPNRAPAGQIRIIGGQWRGRKLPVPDSPGLRPTTDRVRETLFNWLAPSMVDAHCLDCFAGSGALGLEALSRYAASATLLEMERNVAQTLQQNLATLKAKNAKVVNTNTLSFLAQQGTPYNVVFVDPPFRKGLLEETLSLLEQNGWLADDALIYVESEVENGLPPVPVHWICTAKKWPVRSLIVCIIVRHKENPMPVLINLGRLLMLGVWAFLILNLVHPFPRPMNIFVNVALIFTAFMHALQMVMLKNGLPKDGPQMTGWQQLRVFIFGVFELLVWMKTFKAQAKK</sequence>
<dbReference type="InterPro" id="IPR029063">
    <property type="entry name" value="SAM-dependent_MTases_sf"/>
</dbReference>
<organism evidence="12 13">
    <name type="scientific">Enterobacter cancerogenus</name>
    <dbReference type="NCBI Taxonomy" id="69218"/>
    <lineage>
        <taxon>Bacteria</taxon>
        <taxon>Pseudomonadati</taxon>
        <taxon>Pseudomonadota</taxon>
        <taxon>Gammaproteobacteria</taxon>
        <taxon>Enterobacterales</taxon>
        <taxon>Enterobacteriaceae</taxon>
        <taxon>Enterobacter</taxon>
        <taxon>Enterobacter cloacae complex</taxon>
    </lineage>
</organism>
<dbReference type="Pfam" id="PF03602">
    <property type="entry name" value="Cons_hypoth95"/>
    <property type="match status" value="1"/>
</dbReference>
<dbReference type="PANTHER" id="PTHR43542:SF1">
    <property type="entry name" value="METHYLTRANSFERASE"/>
    <property type="match status" value="1"/>
</dbReference>
<protein>
    <recommendedName>
        <fullName evidence="4">Ribosomal RNA small subunit methyltransferase D</fullName>
        <ecNumber evidence="3">2.1.1.171</ecNumber>
    </recommendedName>
    <alternativeName>
        <fullName evidence="7">16S rRNA m2G966 methyltransferase</fullName>
    </alternativeName>
    <alternativeName>
        <fullName evidence="8">rRNA (guanine-N(2)-)-methyltransferase</fullName>
    </alternativeName>
</protein>
<evidence type="ECO:0000256" key="9">
    <source>
        <dbReference type="ARBA" id="ARBA00048326"/>
    </source>
</evidence>
<accession>A0A484ZAD3</accession>
<evidence type="ECO:0000256" key="6">
    <source>
        <dbReference type="ARBA" id="ARBA00022679"/>
    </source>
</evidence>
<dbReference type="GO" id="GO:0003676">
    <property type="term" value="F:nucleic acid binding"/>
    <property type="evidence" value="ECO:0007669"/>
    <property type="project" value="InterPro"/>
</dbReference>
<keyword evidence="10" id="KW-0175">Coiled coil</keyword>
<dbReference type="InterPro" id="IPR002052">
    <property type="entry name" value="DNA_methylase_N6_adenine_CS"/>
</dbReference>
<comment type="similarity">
    <text evidence="2">Belongs to the methyltransferase superfamily. RsmD family.</text>
</comment>
<keyword evidence="11" id="KW-1133">Transmembrane helix</keyword>
<dbReference type="PROSITE" id="PS00092">
    <property type="entry name" value="N6_MTASE"/>
    <property type="match status" value="1"/>
</dbReference>
<dbReference type="Gene3D" id="3.40.50.150">
    <property type="entry name" value="Vaccinia Virus protein VP39"/>
    <property type="match status" value="1"/>
</dbReference>
<dbReference type="NCBIfam" id="TIGR00095">
    <property type="entry name" value="16S rRNA (guanine(966)-N(2))-methyltransferase RsmD"/>
    <property type="match status" value="1"/>
</dbReference>
<reference evidence="12 13" key="1">
    <citation type="submission" date="2019-03" db="EMBL/GenBank/DDBJ databases">
        <authorList>
            <consortium name="Pathogen Informatics"/>
        </authorList>
    </citation>
    <scope>NUCLEOTIDE SEQUENCE [LARGE SCALE GENOMIC DNA]</scope>
    <source>
        <strain evidence="12 13">NCTC12126</strain>
    </source>
</reference>
<evidence type="ECO:0000256" key="11">
    <source>
        <dbReference type="SAM" id="Phobius"/>
    </source>
</evidence>
<evidence type="ECO:0000256" key="5">
    <source>
        <dbReference type="ARBA" id="ARBA00022603"/>
    </source>
</evidence>
<dbReference type="EMBL" id="CAADIW010000083">
    <property type="protein sequence ID" value="VFS44935.1"/>
    <property type="molecule type" value="Genomic_DNA"/>
</dbReference>
<evidence type="ECO:0000256" key="4">
    <source>
        <dbReference type="ARBA" id="ARBA00013682"/>
    </source>
</evidence>
<proteinExistence type="inferred from homology"/>
<dbReference type="NCBIfam" id="NF008157">
    <property type="entry name" value="PRK10909.1"/>
    <property type="match status" value="1"/>
</dbReference>
<dbReference type="CDD" id="cd02440">
    <property type="entry name" value="AdoMet_MTases"/>
    <property type="match status" value="1"/>
</dbReference>
<dbReference type="Proteomes" id="UP000351155">
    <property type="component" value="Unassembled WGS sequence"/>
</dbReference>
<dbReference type="SUPFAM" id="SSF53335">
    <property type="entry name" value="S-adenosyl-L-methionine-dependent methyltransferases"/>
    <property type="match status" value="1"/>
</dbReference>
<evidence type="ECO:0000313" key="12">
    <source>
        <dbReference type="EMBL" id="VFS44935.1"/>
    </source>
</evidence>
<feature type="transmembrane region" description="Helical" evidence="11">
    <location>
        <begin position="228"/>
        <end position="248"/>
    </location>
</feature>
<feature type="transmembrane region" description="Helical" evidence="11">
    <location>
        <begin position="196"/>
        <end position="216"/>
    </location>
</feature>